<accession>A0AAU7JD98</accession>
<name>A0AAU7JD98_9HYPH</name>
<reference evidence="3" key="1">
    <citation type="submission" date="2024-05" db="EMBL/GenBank/DDBJ databases">
        <authorList>
            <person name="Kim S."/>
            <person name="Heo J."/>
            <person name="Choi H."/>
            <person name="Choi Y."/>
            <person name="Kwon S.-W."/>
            <person name="Kim Y."/>
        </authorList>
    </citation>
    <scope>NUCLEOTIDE SEQUENCE</scope>
    <source>
        <strain evidence="3">KACC 23698</strain>
    </source>
</reference>
<organism evidence="3">
    <name type="scientific">Alsobacter sp. KACC 23698</name>
    <dbReference type="NCBI Taxonomy" id="3149229"/>
    <lineage>
        <taxon>Bacteria</taxon>
        <taxon>Pseudomonadati</taxon>
        <taxon>Pseudomonadota</taxon>
        <taxon>Alphaproteobacteria</taxon>
        <taxon>Hyphomicrobiales</taxon>
        <taxon>Alsobacteraceae</taxon>
        <taxon>Alsobacter</taxon>
    </lineage>
</organism>
<keyword evidence="1" id="KW-0175">Coiled coil</keyword>
<evidence type="ECO:0000256" key="2">
    <source>
        <dbReference type="SAM" id="MobiDB-lite"/>
    </source>
</evidence>
<feature type="region of interest" description="Disordered" evidence="2">
    <location>
        <begin position="36"/>
        <end position="75"/>
    </location>
</feature>
<protein>
    <submittedName>
        <fullName evidence="3">Uncharacterized protein</fullName>
    </submittedName>
</protein>
<proteinExistence type="predicted"/>
<feature type="compositionally biased region" description="Basic and acidic residues" evidence="2">
    <location>
        <begin position="53"/>
        <end position="75"/>
    </location>
</feature>
<feature type="coiled-coil region" evidence="1">
    <location>
        <begin position="77"/>
        <end position="132"/>
    </location>
</feature>
<evidence type="ECO:0000256" key="1">
    <source>
        <dbReference type="SAM" id="Coils"/>
    </source>
</evidence>
<sequence>MSDWYTYAEAAKALGISTEAARQRAARFGWRRQLGNDGKARVQVPEEAIGSDRPVKRPDERPMSAPDDRTVDRPDDRAALTAHIETLKAEVARLDALAAEHRADLRQERSRADQAMAELAKMAERLLELERRRARPWWRRLAG</sequence>
<dbReference type="AlphaFoldDB" id="A0AAU7JD98"/>
<dbReference type="EMBL" id="CP157484">
    <property type="protein sequence ID" value="XBO38353.1"/>
    <property type="molecule type" value="Genomic_DNA"/>
</dbReference>
<gene>
    <name evidence="3" type="ORF">ABEG18_22020</name>
</gene>
<dbReference type="RefSeq" id="WP_406855192.1">
    <property type="nucleotide sequence ID" value="NZ_CP157484.1"/>
</dbReference>
<evidence type="ECO:0000313" key="3">
    <source>
        <dbReference type="EMBL" id="XBO38353.1"/>
    </source>
</evidence>